<organism evidence="1 2">
    <name type="scientific">Aquimarina spongiae</name>
    <dbReference type="NCBI Taxonomy" id="570521"/>
    <lineage>
        <taxon>Bacteria</taxon>
        <taxon>Pseudomonadati</taxon>
        <taxon>Bacteroidota</taxon>
        <taxon>Flavobacteriia</taxon>
        <taxon>Flavobacteriales</taxon>
        <taxon>Flavobacteriaceae</taxon>
        <taxon>Aquimarina</taxon>
    </lineage>
</organism>
<dbReference type="STRING" id="570521.SAMN04488508_103390"/>
<evidence type="ECO:0008006" key="3">
    <source>
        <dbReference type="Google" id="ProtNLM"/>
    </source>
</evidence>
<dbReference type="OrthoDB" id="4518480at2"/>
<dbReference type="Proteomes" id="UP000184432">
    <property type="component" value="Unassembled WGS sequence"/>
</dbReference>
<sequence length="442" mass="51476">MVSNKEFSNEWWDNFLKSTENLTKPIALNNAFSSKTSSNILDKTLDVFKSYDESAVFRVWVNGEKRDDLKDTLMENPPLEDDTLESWTNRFFGKQKFGIIFNHSECWNKDFNVEIYEKLKPLLEKVGYPMMGMDITIFIGNYGWTPLGIHMDYVGESVIHLHLGSAKKEMYLWDKEVYINELGGKLGERRAEFYSHKAQKFDIEEGGIFFMPWGMPHIGKTDELSAAVTVWFNRPTKQKLLRTVTDNINSEYVAEKSFVNQHQSYVVDSKPVETIDYQKDPLLDLYPELTKDVKSKDFLSKISFLDLLKMEIKDYQYSLKSSLNFSKSLKSKVAKEHVGMSKNSSISLDLPYKIEYYHSQISGKLHLFVKGQKLMINYSDDIIEMVRRLNTGKENTISDLLQDLFEEWPEELTFRLLEILYEKKGLLISNKNVEEIVSITNM</sequence>
<proteinExistence type="predicted"/>
<evidence type="ECO:0000313" key="1">
    <source>
        <dbReference type="EMBL" id="SHI84368.1"/>
    </source>
</evidence>
<dbReference type="AlphaFoldDB" id="A0A1M6EGE2"/>
<evidence type="ECO:0000313" key="2">
    <source>
        <dbReference type="Proteomes" id="UP000184432"/>
    </source>
</evidence>
<accession>A0A1M6EGE2</accession>
<protein>
    <recommendedName>
        <fullName evidence="3">JmjC domain-containing protein</fullName>
    </recommendedName>
</protein>
<dbReference type="Gene3D" id="2.60.120.650">
    <property type="entry name" value="Cupin"/>
    <property type="match status" value="1"/>
</dbReference>
<reference evidence="2" key="1">
    <citation type="submission" date="2016-11" db="EMBL/GenBank/DDBJ databases">
        <authorList>
            <person name="Varghese N."/>
            <person name="Submissions S."/>
        </authorList>
    </citation>
    <scope>NUCLEOTIDE SEQUENCE [LARGE SCALE GENOMIC DNA]</scope>
    <source>
        <strain evidence="2">DSM 22623</strain>
    </source>
</reference>
<dbReference type="RefSeq" id="WP_073315723.1">
    <property type="nucleotide sequence ID" value="NZ_FQYP01000003.1"/>
</dbReference>
<keyword evidence="2" id="KW-1185">Reference proteome</keyword>
<dbReference type="EMBL" id="FQYP01000003">
    <property type="protein sequence ID" value="SHI84368.1"/>
    <property type="molecule type" value="Genomic_DNA"/>
</dbReference>
<dbReference type="SUPFAM" id="SSF51197">
    <property type="entry name" value="Clavaminate synthase-like"/>
    <property type="match status" value="1"/>
</dbReference>
<gene>
    <name evidence="1" type="ORF">SAMN04488508_103390</name>
</gene>
<name>A0A1M6EGE2_9FLAO</name>